<accession>A0A3P7JAW8</accession>
<keyword evidence="2" id="KW-1185">Reference proteome</keyword>
<evidence type="ECO:0000313" key="1">
    <source>
        <dbReference type="EMBL" id="VDM77129.1"/>
    </source>
</evidence>
<proteinExistence type="predicted"/>
<organism evidence="1 2">
    <name type="scientific">Strongylus vulgaris</name>
    <name type="common">Blood worm</name>
    <dbReference type="NCBI Taxonomy" id="40348"/>
    <lineage>
        <taxon>Eukaryota</taxon>
        <taxon>Metazoa</taxon>
        <taxon>Ecdysozoa</taxon>
        <taxon>Nematoda</taxon>
        <taxon>Chromadorea</taxon>
        <taxon>Rhabditida</taxon>
        <taxon>Rhabditina</taxon>
        <taxon>Rhabditomorpha</taxon>
        <taxon>Strongyloidea</taxon>
        <taxon>Strongylidae</taxon>
        <taxon>Strongylus</taxon>
    </lineage>
</organism>
<dbReference type="Proteomes" id="UP000270094">
    <property type="component" value="Unassembled WGS sequence"/>
</dbReference>
<name>A0A3P7JAW8_STRVU</name>
<gene>
    <name evidence="1" type="ORF">SVUK_LOCUS12127</name>
</gene>
<sequence length="77" mass="7851">MEKGCQYACCRSKERNLTLGNPAQLATTGGGGGGAGTGFSPRAGAVLKFRFGRVGSAHVVATADPTNKLLISLVRLS</sequence>
<protein>
    <submittedName>
        <fullName evidence="1">Uncharacterized protein</fullName>
    </submittedName>
</protein>
<dbReference type="EMBL" id="UYYB01098489">
    <property type="protein sequence ID" value="VDM77129.1"/>
    <property type="molecule type" value="Genomic_DNA"/>
</dbReference>
<dbReference type="AlphaFoldDB" id="A0A3P7JAW8"/>
<reference evidence="1 2" key="1">
    <citation type="submission" date="2018-11" db="EMBL/GenBank/DDBJ databases">
        <authorList>
            <consortium name="Pathogen Informatics"/>
        </authorList>
    </citation>
    <scope>NUCLEOTIDE SEQUENCE [LARGE SCALE GENOMIC DNA]</scope>
</reference>
<evidence type="ECO:0000313" key="2">
    <source>
        <dbReference type="Proteomes" id="UP000270094"/>
    </source>
</evidence>